<dbReference type="OrthoDB" id="9798485at2"/>
<keyword evidence="3" id="KW-1185">Reference proteome</keyword>
<dbReference type="RefSeq" id="WP_016266052.1">
    <property type="nucleotide sequence ID" value="NZ_RAWK01000567.1"/>
</dbReference>
<evidence type="ECO:0000313" key="3">
    <source>
        <dbReference type="Proteomes" id="UP000267003"/>
    </source>
</evidence>
<proteinExistence type="predicted"/>
<organism evidence="2 3">
    <name type="scientific">Corallococcus aberystwythensis</name>
    <dbReference type="NCBI Taxonomy" id="2316722"/>
    <lineage>
        <taxon>Bacteria</taxon>
        <taxon>Pseudomonadati</taxon>
        <taxon>Myxococcota</taxon>
        <taxon>Myxococcia</taxon>
        <taxon>Myxococcales</taxon>
        <taxon>Cystobacterineae</taxon>
        <taxon>Myxococcaceae</taxon>
        <taxon>Corallococcus</taxon>
    </lineage>
</organism>
<dbReference type="InterPro" id="IPR013321">
    <property type="entry name" value="Arc_rbn_hlx_hlx"/>
</dbReference>
<comment type="caution">
    <text evidence="2">The sequence shown here is derived from an EMBL/GenBank/DDBJ whole genome shotgun (WGS) entry which is preliminary data.</text>
</comment>
<reference evidence="3" key="1">
    <citation type="submission" date="2018-09" db="EMBL/GenBank/DDBJ databases">
        <authorList>
            <person name="Livingstone P.G."/>
            <person name="Whitworth D.E."/>
        </authorList>
    </citation>
    <scope>NUCLEOTIDE SEQUENCE [LARGE SCALE GENOMIC DNA]</scope>
    <source>
        <strain evidence="3">AB050A</strain>
    </source>
</reference>
<accession>A0A3A8P4W2</accession>
<dbReference type="GO" id="GO:0006355">
    <property type="term" value="P:regulation of DNA-templated transcription"/>
    <property type="evidence" value="ECO:0007669"/>
    <property type="project" value="InterPro"/>
</dbReference>
<evidence type="ECO:0000313" key="2">
    <source>
        <dbReference type="EMBL" id="RKH49581.1"/>
    </source>
</evidence>
<dbReference type="Gene3D" id="1.10.1220.10">
    <property type="entry name" value="Met repressor-like"/>
    <property type="match status" value="1"/>
</dbReference>
<sequence>MSKRLQVTLKDEMSEKLDELAKHLGVSKSAVIALALQDFDKKHKNR</sequence>
<dbReference type="InterPro" id="IPR002145">
    <property type="entry name" value="CopG"/>
</dbReference>
<feature type="domain" description="Ribbon-helix-helix protein CopG" evidence="1">
    <location>
        <begin position="3"/>
        <end position="36"/>
    </location>
</feature>
<dbReference type="Proteomes" id="UP000267003">
    <property type="component" value="Unassembled WGS sequence"/>
</dbReference>
<dbReference type="EMBL" id="RAWK01000567">
    <property type="protein sequence ID" value="RKH49581.1"/>
    <property type="molecule type" value="Genomic_DNA"/>
</dbReference>
<dbReference type="AlphaFoldDB" id="A0A3A8P4W2"/>
<dbReference type="SUPFAM" id="SSF47598">
    <property type="entry name" value="Ribbon-helix-helix"/>
    <property type="match status" value="1"/>
</dbReference>
<protein>
    <submittedName>
        <fullName evidence="2">Ribbon-helix-helix protein, CopG family</fullName>
    </submittedName>
</protein>
<name>A0A3A8P4W2_9BACT</name>
<dbReference type="Pfam" id="PF01402">
    <property type="entry name" value="RHH_1"/>
    <property type="match status" value="1"/>
</dbReference>
<evidence type="ECO:0000259" key="1">
    <source>
        <dbReference type="Pfam" id="PF01402"/>
    </source>
</evidence>
<dbReference type="CDD" id="cd21631">
    <property type="entry name" value="RHH_CopG_NikR-like"/>
    <property type="match status" value="1"/>
</dbReference>
<dbReference type="InterPro" id="IPR010985">
    <property type="entry name" value="Ribbon_hlx_hlx"/>
</dbReference>
<gene>
    <name evidence="2" type="ORF">D7W81_41465</name>
</gene>